<accession>A0A380PRC0</accession>
<dbReference type="AlphaFoldDB" id="A0A380PRC0"/>
<dbReference type="Pfam" id="PF07358">
    <property type="entry name" value="DUF1482"/>
    <property type="match status" value="1"/>
</dbReference>
<reference evidence="1 2" key="1">
    <citation type="submission" date="2018-06" db="EMBL/GenBank/DDBJ databases">
        <authorList>
            <consortium name="Pathogen Informatics"/>
            <person name="Doyle S."/>
        </authorList>
    </citation>
    <scope>NUCLEOTIDE SEQUENCE [LARGE SCALE GENOMIC DNA]</scope>
    <source>
        <strain evidence="1 2">NCTC11470</strain>
    </source>
</reference>
<evidence type="ECO:0000313" key="1">
    <source>
        <dbReference type="EMBL" id="SUP75943.1"/>
    </source>
</evidence>
<proteinExistence type="predicted"/>
<gene>
    <name evidence="1" type="ORF">NCTC11470_00963</name>
</gene>
<dbReference type="OrthoDB" id="6555945at2"/>
<evidence type="ECO:0000313" key="2">
    <source>
        <dbReference type="Proteomes" id="UP000254835"/>
    </source>
</evidence>
<protein>
    <submittedName>
        <fullName evidence="1">Protein of uncharacterized function (DUF1482)</fullName>
    </submittedName>
</protein>
<dbReference type="InterPro" id="IPR009954">
    <property type="entry name" value="DUF1482"/>
</dbReference>
<name>A0A380PRC0_YERFR</name>
<dbReference type="RefSeq" id="WP_086019124.1">
    <property type="nucleotide sequence ID" value="NZ_CP023964.1"/>
</dbReference>
<dbReference type="EMBL" id="UHJA01000001">
    <property type="protein sequence ID" value="SUP75943.1"/>
    <property type="molecule type" value="Genomic_DNA"/>
</dbReference>
<organism evidence="1 2">
    <name type="scientific">Yersinia frederiksenii</name>
    <dbReference type="NCBI Taxonomy" id="29484"/>
    <lineage>
        <taxon>Bacteria</taxon>
        <taxon>Pseudomonadati</taxon>
        <taxon>Pseudomonadota</taxon>
        <taxon>Gammaproteobacteria</taxon>
        <taxon>Enterobacterales</taxon>
        <taxon>Yersiniaceae</taxon>
        <taxon>Yersinia</taxon>
    </lineage>
</organism>
<sequence length="57" mass="6676">MEQLLFALVVSVCPAHEICRDIVYEVYDTQQECEKVIFENRLFNGNCYPVDAIIHQK</sequence>
<dbReference type="Proteomes" id="UP000254835">
    <property type="component" value="Unassembled WGS sequence"/>
</dbReference>
<dbReference type="GeneID" id="57907703"/>